<evidence type="ECO:0000256" key="2">
    <source>
        <dbReference type="ARBA" id="ARBA00022771"/>
    </source>
</evidence>
<dbReference type="SUPFAM" id="SSF48371">
    <property type="entry name" value="ARM repeat"/>
    <property type="match status" value="1"/>
</dbReference>
<dbReference type="PROSITE" id="PS01360">
    <property type="entry name" value="ZF_MYND_1"/>
    <property type="match status" value="1"/>
</dbReference>
<evidence type="ECO:0000313" key="6">
    <source>
        <dbReference type="EMBL" id="TFK56273.1"/>
    </source>
</evidence>
<dbReference type="InterPro" id="IPR016024">
    <property type="entry name" value="ARM-type_fold"/>
</dbReference>
<protein>
    <recommendedName>
        <fullName evidence="5">MYND-type domain-containing protein</fullName>
    </recommendedName>
</protein>
<keyword evidence="3" id="KW-0862">Zinc</keyword>
<dbReference type="Pfam" id="PF01753">
    <property type="entry name" value="zf-MYND"/>
    <property type="match status" value="1"/>
</dbReference>
<dbReference type="OrthoDB" id="341421at2759"/>
<reference evidence="6 7" key="1">
    <citation type="journal article" date="2019" name="Nat. Ecol. Evol.">
        <title>Megaphylogeny resolves global patterns of mushroom evolution.</title>
        <authorList>
            <person name="Varga T."/>
            <person name="Krizsan K."/>
            <person name="Foldi C."/>
            <person name="Dima B."/>
            <person name="Sanchez-Garcia M."/>
            <person name="Sanchez-Ramirez S."/>
            <person name="Szollosi G.J."/>
            <person name="Szarkandi J.G."/>
            <person name="Papp V."/>
            <person name="Albert L."/>
            <person name="Andreopoulos W."/>
            <person name="Angelini C."/>
            <person name="Antonin V."/>
            <person name="Barry K.W."/>
            <person name="Bougher N.L."/>
            <person name="Buchanan P."/>
            <person name="Buyck B."/>
            <person name="Bense V."/>
            <person name="Catcheside P."/>
            <person name="Chovatia M."/>
            <person name="Cooper J."/>
            <person name="Damon W."/>
            <person name="Desjardin D."/>
            <person name="Finy P."/>
            <person name="Geml J."/>
            <person name="Haridas S."/>
            <person name="Hughes K."/>
            <person name="Justo A."/>
            <person name="Karasinski D."/>
            <person name="Kautmanova I."/>
            <person name="Kiss B."/>
            <person name="Kocsube S."/>
            <person name="Kotiranta H."/>
            <person name="LaButti K.M."/>
            <person name="Lechner B.E."/>
            <person name="Liimatainen K."/>
            <person name="Lipzen A."/>
            <person name="Lukacs Z."/>
            <person name="Mihaltcheva S."/>
            <person name="Morgado L.N."/>
            <person name="Niskanen T."/>
            <person name="Noordeloos M.E."/>
            <person name="Ohm R.A."/>
            <person name="Ortiz-Santana B."/>
            <person name="Ovrebo C."/>
            <person name="Racz N."/>
            <person name="Riley R."/>
            <person name="Savchenko A."/>
            <person name="Shiryaev A."/>
            <person name="Soop K."/>
            <person name="Spirin V."/>
            <person name="Szebenyi C."/>
            <person name="Tomsovsky M."/>
            <person name="Tulloss R.E."/>
            <person name="Uehling J."/>
            <person name="Grigoriev I.V."/>
            <person name="Vagvolgyi C."/>
            <person name="Papp T."/>
            <person name="Martin F.M."/>
            <person name="Miettinen O."/>
            <person name="Hibbett D.S."/>
            <person name="Nagy L.G."/>
        </authorList>
    </citation>
    <scope>NUCLEOTIDE SEQUENCE [LARGE SCALE GENOMIC DNA]</scope>
    <source>
        <strain evidence="6 7">OMC1185</strain>
    </source>
</reference>
<dbReference type="EMBL" id="ML213504">
    <property type="protein sequence ID" value="TFK56273.1"/>
    <property type="molecule type" value="Genomic_DNA"/>
</dbReference>
<dbReference type="GO" id="GO:0000981">
    <property type="term" value="F:DNA-binding transcription factor activity, RNA polymerase II-specific"/>
    <property type="evidence" value="ECO:0007669"/>
    <property type="project" value="TreeGrafter"/>
</dbReference>
<dbReference type="SUPFAM" id="SSF144232">
    <property type="entry name" value="HIT/MYND zinc finger-like"/>
    <property type="match status" value="1"/>
</dbReference>
<dbReference type="STRING" id="5364.A0A5C3NFY7"/>
<keyword evidence="7" id="KW-1185">Reference proteome</keyword>
<feature type="domain" description="MYND-type" evidence="5">
    <location>
        <begin position="671"/>
        <end position="709"/>
    </location>
</feature>
<dbReference type="PANTHER" id="PTHR10237">
    <property type="entry name" value="DEFORMED EPIDERMAL AUTOREGULATORY FACTOR 1 HOMOLOG SUPPRESSIN"/>
    <property type="match status" value="1"/>
</dbReference>
<gene>
    <name evidence="6" type="ORF">OE88DRAFT_1673573</name>
</gene>
<proteinExistence type="predicted"/>
<dbReference type="GO" id="GO:0005634">
    <property type="term" value="C:nucleus"/>
    <property type="evidence" value="ECO:0007669"/>
    <property type="project" value="TreeGrafter"/>
</dbReference>
<evidence type="ECO:0000256" key="4">
    <source>
        <dbReference type="PROSITE-ProRule" id="PRU00134"/>
    </source>
</evidence>
<dbReference type="PROSITE" id="PS50865">
    <property type="entry name" value="ZF_MYND_2"/>
    <property type="match status" value="1"/>
</dbReference>
<organism evidence="6 7">
    <name type="scientific">Heliocybe sulcata</name>
    <dbReference type="NCBI Taxonomy" id="5364"/>
    <lineage>
        <taxon>Eukaryota</taxon>
        <taxon>Fungi</taxon>
        <taxon>Dikarya</taxon>
        <taxon>Basidiomycota</taxon>
        <taxon>Agaricomycotina</taxon>
        <taxon>Agaricomycetes</taxon>
        <taxon>Gloeophyllales</taxon>
        <taxon>Gloeophyllaceae</taxon>
        <taxon>Heliocybe</taxon>
    </lineage>
</organism>
<dbReference type="Proteomes" id="UP000305948">
    <property type="component" value="Unassembled WGS sequence"/>
</dbReference>
<sequence>MSRRGTDTTQADKDAILAQLFAFYESSEYKCTPAKPSDAELIRDRLRRHLKTKEWLSSLRVLCEYYNIPDLTHRSGLKQVCNDFDAIWQRLSTAFERNQGDKAIMTSLGVIYTAICADTLLCDKAFQAGLLDQFVVLLVDESCQNMALHGLLASISNSSEEVRVKVAKKSPILLDILDEHSGDESTADIAISIILSAIQPILQGRDDPDPILLDAICLPRILRAILREMRKRTISSSNVGMWFGLVGSIGSHCPSDLKGCPSALELLVGSFSSKDMRLRYQSIGALGGYCAAFAEQDDHSISPRKLLERVRTGFPDHLNAILDRYGRQQCESYQIFTCQVIYGEAMLRNAQDRDFYALGKVLSRLMQNTRAHMWDGEFRADHGIPMDSGLPYVRWVDAIPHCAEALRSKGDIALANIVMLEYLVMNKQITLAHDLAEKAMKRSPEVAYFHFIAVHTADNARTRLLLAKKGLRAKHTTPFLQFALLEYAIEQAIDLQMQLLSSETLICDSEKRWSLAVALLNDALADAETYITTAPPDSSLMKTILNIYIVWTLVVKGLDVFVEKLESYDLLQRAQSAEEFSTLCGSTVRNTDMRFVRQAIISMYPSAVKEWRDLVSRFDSETDRFQPTKEDVDSGLLERLEGLSFSNTDPAAKRKWGRPGICISTASLYRCSACGITSAMLRKCSRCGKAWYCGKDCQRSHWSAHKAECR</sequence>
<dbReference type="InterPro" id="IPR002893">
    <property type="entry name" value="Znf_MYND"/>
</dbReference>
<dbReference type="AlphaFoldDB" id="A0A5C3NFY7"/>
<dbReference type="Gene3D" id="6.10.140.2220">
    <property type="match status" value="1"/>
</dbReference>
<dbReference type="InterPro" id="IPR024119">
    <property type="entry name" value="TF_DEAF-1"/>
</dbReference>
<dbReference type="PANTHER" id="PTHR10237:SF14">
    <property type="entry name" value="MYND-TYPE DOMAIN-CONTAINING PROTEIN"/>
    <property type="match status" value="1"/>
</dbReference>
<accession>A0A5C3NFY7</accession>
<evidence type="ECO:0000259" key="5">
    <source>
        <dbReference type="PROSITE" id="PS50865"/>
    </source>
</evidence>
<name>A0A5C3NFY7_9AGAM</name>
<keyword evidence="1" id="KW-0479">Metal-binding</keyword>
<evidence type="ECO:0000313" key="7">
    <source>
        <dbReference type="Proteomes" id="UP000305948"/>
    </source>
</evidence>
<keyword evidence="2 4" id="KW-0863">Zinc-finger</keyword>
<dbReference type="GO" id="GO:0008270">
    <property type="term" value="F:zinc ion binding"/>
    <property type="evidence" value="ECO:0007669"/>
    <property type="project" value="UniProtKB-KW"/>
</dbReference>
<evidence type="ECO:0000256" key="3">
    <source>
        <dbReference type="ARBA" id="ARBA00022833"/>
    </source>
</evidence>
<evidence type="ECO:0000256" key="1">
    <source>
        <dbReference type="ARBA" id="ARBA00022723"/>
    </source>
</evidence>